<dbReference type="AlphaFoldDB" id="A0A915CM65"/>
<evidence type="ECO:0000313" key="1">
    <source>
        <dbReference type="Proteomes" id="UP000887574"/>
    </source>
</evidence>
<name>A0A915CM65_9BILA</name>
<dbReference type="Proteomes" id="UP000887574">
    <property type="component" value="Unplaced"/>
</dbReference>
<keyword evidence="1" id="KW-1185">Reference proteome</keyword>
<dbReference type="WBParaSite" id="jg10446">
    <property type="protein sequence ID" value="jg10446"/>
    <property type="gene ID" value="jg10446"/>
</dbReference>
<accession>A0A915CM65</accession>
<sequence length="82" mass="8826">MAKLCLNGCSQAMEETVDPLEHAKMSTPYAEMVSLQATLGLRLYMEPGGEYVDDLACSWALGCPSLLTLPSSHKSSSQLSKC</sequence>
<reference evidence="2" key="1">
    <citation type="submission" date="2022-11" db="UniProtKB">
        <authorList>
            <consortium name="WormBaseParasite"/>
        </authorList>
    </citation>
    <scope>IDENTIFICATION</scope>
</reference>
<protein>
    <submittedName>
        <fullName evidence="2">Uncharacterized protein</fullName>
    </submittedName>
</protein>
<proteinExistence type="predicted"/>
<organism evidence="1 2">
    <name type="scientific">Ditylenchus dipsaci</name>
    <dbReference type="NCBI Taxonomy" id="166011"/>
    <lineage>
        <taxon>Eukaryota</taxon>
        <taxon>Metazoa</taxon>
        <taxon>Ecdysozoa</taxon>
        <taxon>Nematoda</taxon>
        <taxon>Chromadorea</taxon>
        <taxon>Rhabditida</taxon>
        <taxon>Tylenchina</taxon>
        <taxon>Tylenchomorpha</taxon>
        <taxon>Sphaerularioidea</taxon>
        <taxon>Anguinidae</taxon>
        <taxon>Anguininae</taxon>
        <taxon>Ditylenchus</taxon>
    </lineage>
</organism>
<evidence type="ECO:0000313" key="2">
    <source>
        <dbReference type="WBParaSite" id="jg10446"/>
    </source>
</evidence>